<dbReference type="Pfam" id="PF07690">
    <property type="entry name" value="MFS_1"/>
    <property type="match status" value="1"/>
</dbReference>
<proteinExistence type="predicted"/>
<feature type="transmembrane region" description="Helical" evidence="4">
    <location>
        <begin position="139"/>
        <end position="164"/>
    </location>
</feature>
<dbReference type="InterPro" id="IPR036259">
    <property type="entry name" value="MFS_trans_sf"/>
</dbReference>
<organism evidence="6 7">
    <name type="scientific">Candidatus Uhrbacteria bacterium RIFCSPLOWO2_01_FULL_53_9</name>
    <dbReference type="NCBI Taxonomy" id="1802403"/>
    <lineage>
        <taxon>Bacteria</taxon>
        <taxon>Candidatus Uhriibacteriota</taxon>
    </lineage>
</organism>
<comment type="caution">
    <text evidence="6">The sequence shown here is derived from an EMBL/GenBank/DDBJ whole genome shotgun (WGS) entry which is preliminary data.</text>
</comment>
<dbReference type="SUPFAM" id="SSF103473">
    <property type="entry name" value="MFS general substrate transporter"/>
    <property type="match status" value="1"/>
</dbReference>
<dbReference type="InterPro" id="IPR020846">
    <property type="entry name" value="MFS_dom"/>
</dbReference>
<evidence type="ECO:0000256" key="2">
    <source>
        <dbReference type="ARBA" id="ARBA00022989"/>
    </source>
</evidence>
<accession>A0A1F7UXW8</accession>
<dbReference type="AlphaFoldDB" id="A0A1F7UXW8"/>
<dbReference type="Gene3D" id="1.20.1250.20">
    <property type="entry name" value="MFS general substrate transporter like domains"/>
    <property type="match status" value="1"/>
</dbReference>
<feature type="transmembrane region" description="Helical" evidence="4">
    <location>
        <begin position="29"/>
        <end position="48"/>
    </location>
</feature>
<evidence type="ECO:0000256" key="3">
    <source>
        <dbReference type="ARBA" id="ARBA00023136"/>
    </source>
</evidence>
<evidence type="ECO:0000256" key="1">
    <source>
        <dbReference type="ARBA" id="ARBA00022692"/>
    </source>
</evidence>
<feature type="domain" description="Major facilitator superfamily (MFS) profile" evidence="5">
    <location>
        <begin position="1"/>
        <end position="190"/>
    </location>
</feature>
<evidence type="ECO:0000313" key="6">
    <source>
        <dbReference type="EMBL" id="OGL83130.1"/>
    </source>
</evidence>
<sequence length="190" mass="20835">MLTFSSATFYGIVWFVVPLVIAHQANSGLMSIGLGIFDFSIVVLGFVLGNLADRGNKRSLVFFGLLLFSVTAILIGFNFGWLFILFGFLATTGDEMASISLWSWLHALDHEHAHDGLLAGIINLSNDLGWAVGPMMAGILYGVLGPSWTIASGGFLILFTWIVYQLFMAYYPRPIGGIVPQKPHRARHRA</sequence>
<protein>
    <recommendedName>
        <fullName evidence="5">Major facilitator superfamily (MFS) profile domain-containing protein</fullName>
    </recommendedName>
</protein>
<dbReference type="EMBL" id="MGEL01000042">
    <property type="protein sequence ID" value="OGL83130.1"/>
    <property type="molecule type" value="Genomic_DNA"/>
</dbReference>
<evidence type="ECO:0000256" key="4">
    <source>
        <dbReference type="SAM" id="Phobius"/>
    </source>
</evidence>
<dbReference type="GO" id="GO:0022857">
    <property type="term" value="F:transmembrane transporter activity"/>
    <property type="evidence" value="ECO:0007669"/>
    <property type="project" value="InterPro"/>
</dbReference>
<feature type="transmembrane region" description="Helical" evidence="4">
    <location>
        <begin position="7"/>
        <end position="23"/>
    </location>
</feature>
<evidence type="ECO:0000259" key="5">
    <source>
        <dbReference type="PROSITE" id="PS50850"/>
    </source>
</evidence>
<keyword evidence="2 4" id="KW-1133">Transmembrane helix</keyword>
<keyword evidence="3 4" id="KW-0472">Membrane</keyword>
<feature type="transmembrane region" description="Helical" evidence="4">
    <location>
        <begin position="60"/>
        <end position="90"/>
    </location>
</feature>
<name>A0A1F7UXW8_9BACT</name>
<keyword evidence="1 4" id="KW-0812">Transmembrane</keyword>
<gene>
    <name evidence="6" type="ORF">A3B32_00565</name>
</gene>
<evidence type="ECO:0000313" key="7">
    <source>
        <dbReference type="Proteomes" id="UP000176932"/>
    </source>
</evidence>
<dbReference type="Proteomes" id="UP000176932">
    <property type="component" value="Unassembled WGS sequence"/>
</dbReference>
<dbReference type="InterPro" id="IPR011701">
    <property type="entry name" value="MFS"/>
</dbReference>
<reference evidence="6 7" key="1">
    <citation type="journal article" date="2016" name="Nat. Commun.">
        <title>Thousands of microbial genomes shed light on interconnected biogeochemical processes in an aquifer system.</title>
        <authorList>
            <person name="Anantharaman K."/>
            <person name="Brown C.T."/>
            <person name="Hug L.A."/>
            <person name="Sharon I."/>
            <person name="Castelle C.J."/>
            <person name="Probst A.J."/>
            <person name="Thomas B.C."/>
            <person name="Singh A."/>
            <person name="Wilkins M.J."/>
            <person name="Karaoz U."/>
            <person name="Brodie E.L."/>
            <person name="Williams K.H."/>
            <person name="Hubbard S.S."/>
            <person name="Banfield J.F."/>
        </authorList>
    </citation>
    <scope>NUCLEOTIDE SEQUENCE [LARGE SCALE GENOMIC DNA]</scope>
</reference>
<dbReference type="PROSITE" id="PS50850">
    <property type="entry name" value="MFS"/>
    <property type="match status" value="1"/>
</dbReference>